<dbReference type="Proteomes" id="UP000306888">
    <property type="component" value="Unassembled WGS sequence"/>
</dbReference>
<keyword evidence="1" id="KW-0472">Membrane</keyword>
<evidence type="ECO:0000313" key="2">
    <source>
        <dbReference type="EMBL" id="TGY42658.1"/>
    </source>
</evidence>
<accession>A0A4S2DK98</accession>
<dbReference type="EMBL" id="SRYR01000002">
    <property type="protein sequence ID" value="TGY42658.1"/>
    <property type="molecule type" value="Genomic_DNA"/>
</dbReference>
<sequence length="57" mass="6384">MMKVFRGMVTGAIVGMAVTAMILPQLDKKTQRNLKRVSKRVLNMAEDACCMVTDYMS</sequence>
<dbReference type="RefSeq" id="WP_136006056.1">
    <property type="nucleotide sequence ID" value="NZ_SRYR01000002.1"/>
</dbReference>
<gene>
    <name evidence="2" type="ORF">E5347_07545</name>
</gene>
<keyword evidence="1" id="KW-1133">Transmembrane helix</keyword>
<evidence type="ECO:0000313" key="3">
    <source>
        <dbReference type="Proteomes" id="UP000306888"/>
    </source>
</evidence>
<organism evidence="2 3">
    <name type="scientific">Clostridium sartagoforme</name>
    <dbReference type="NCBI Taxonomy" id="84031"/>
    <lineage>
        <taxon>Bacteria</taxon>
        <taxon>Bacillati</taxon>
        <taxon>Bacillota</taxon>
        <taxon>Clostridia</taxon>
        <taxon>Eubacteriales</taxon>
        <taxon>Clostridiaceae</taxon>
        <taxon>Clostridium</taxon>
    </lineage>
</organism>
<keyword evidence="1" id="KW-0812">Transmembrane</keyword>
<feature type="transmembrane region" description="Helical" evidence="1">
    <location>
        <begin position="6"/>
        <end position="26"/>
    </location>
</feature>
<proteinExistence type="predicted"/>
<dbReference type="AlphaFoldDB" id="A0A4S2DK98"/>
<comment type="caution">
    <text evidence="2">The sequence shown here is derived from an EMBL/GenBank/DDBJ whole genome shotgun (WGS) entry which is preliminary data.</text>
</comment>
<dbReference type="OrthoDB" id="1934488at2"/>
<keyword evidence="3" id="KW-1185">Reference proteome</keyword>
<protein>
    <submittedName>
        <fullName evidence="2">YtxH domain-containing protein</fullName>
    </submittedName>
</protein>
<evidence type="ECO:0000256" key="1">
    <source>
        <dbReference type="SAM" id="Phobius"/>
    </source>
</evidence>
<reference evidence="2 3" key="1">
    <citation type="submission" date="2019-04" db="EMBL/GenBank/DDBJ databases">
        <title>Microbes associate with the intestines of laboratory mice.</title>
        <authorList>
            <person name="Navarre W."/>
            <person name="Wong E."/>
            <person name="Huang K."/>
            <person name="Tropini C."/>
            <person name="Ng K."/>
            <person name="Yu B."/>
        </authorList>
    </citation>
    <scope>NUCLEOTIDE SEQUENCE [LARGE SCALE GENOMIC DNA]</scope>
    <source>
        <strain evidence="2 3">NM50_B9-20</strain>
    </source>
</reference>
<name>A0A4S2DK98_9CLOT</name>